<gene>
    <name evidence="1" type="ORF">SAMN05443144_1335</name>
</gene>
<sequence length="60" mass="6576">MSKEKKALKDLIASVERHLENGTIHGADFKSDLQKAKRAAGQSVKDPYITGDLGHVITEK</sequence>
<dbReference type="AlphaFoldDB" id="A0A1M5KME8"/>
<keyword evidence="2" id="KW-1185">Reference proteome</keyword>
<evidence type="ECO:0000313" key="2">
    <source>
        <dbReference type="Proteomes" id="UP000184041"/>
    </source>
</evidence>
<organism evidence="1 2">
    <name type="scientific">Fodinibius roseus</name>
    <dbReference type="NCBI Taxonomy" id="1194090"/>
    <lineage>
        <taxon>Bacteria</taxon>
        <taxon>Pseudomonadati</taxon>
        <taxon>Balneolota</taxon>
        <taxon>Balneolia</taxon>
        <taxon>Balneolales</taxon>
        <taxon>Balneolaceae</taxon>
        <taxon>Fodinibius</taxon>
    </lineage>
</organism>
<dbReference type="Proteomes" id="UP000184041">
    <property type="component" value="Unassembled WGS sequence"/>
</dbReference>
<evidence type="ECO:0000313" key="1">
    <source>
        <dbReference type="EMBL" id="SHG53886.1"/>
    </source>
</evidence>
<accession>A0A1M5KME8</accession>
<reference evidence="1 2" key="1">
    <citation type="submission" date="2016-11" db="EMBL/GenBank/DDBJ databases">
        <authorList>
            <person name="Jaros S."/>
            <person name="Januszkiewicz K."/>
            <person name="Wedrychowicz H."/>
        </authorList>
    </citation>
    <scope>NUCLEOTIDE SEQUENCE [LARGE SCALE GENOMIC DNA]</scope>
    <source>
        <strain evidence="1 2">DSM 21986</strain>
    </source>
</reference>
<proteinExistence type="predicted"/>
<protein>
    <submittedName>
        <fullName evidence="1">Uncharacterized protein</fullName>
    </submittedName>
</protein>
<dbReference type="RefSeq" id="WP_139240389.1">
    <property type="nucleotide sequence ID" value="NZ_FQUS01000033.1"/>
</dbReference>
<name>A0A1M5KME8_9BACT</name>
<dbReference type="EMBL" id="FQUS01000033">
    <property type="protein sequence ID" value="SHG53886.1"/>
    <property type="molecule type" value="Genomic_DNA"/>
</dbReference>
<dbReference type="STRING" id="1194090.SAMN05443144_1335"/>